<dbReference type="GO" id="GO:0005524">
    <property type="term" value="F:ATP binding"/>
    <property type="evidence" value="ECO:0007669"/>
    <property type="project" value="UniProtKB-UniRule"/>
</dbReference>
<evidence type="ECO:0000256" key="13">
    <source>
        <dbReference type="ARBA" id="ARBA00023157"/>
    </source>
</evidence>
<feature type="binding site" evidence="19">
    <location>
        <position position="580"/>
    </location>
    <ligand>
        <name>ATP</name>
        <dbReference type="ChEBI" id="CHEBI:30616"/>
    </ligand>
</feature>
<evidence type="ECO:0000256" key="18">
    <source>
        <dbReference type="PIRNR" id="PIRNR000641"/>
    </source>
</evidence>
<dbReference type="InterPro" id="IPR024171">
    <property type="entry name" value="SRK-like_kinase"/>
</dbReference>
<gene>
    <name evidence="22" type="ORF">RJ641_007415</name>
</gene>
<comment type="subcellular location">
    <subcellularLocation>
        <location evidence="1">Membrane</location>
        <topology evidence="1">Single-pass type I membrane protein</topology>
    </subcellularLocation>
</comment>
<dbReference type="EC" id="2.7.11.1" evidence="18"/>
<dbReference type="PROSITE" id="PS00107">
    <property type="entry name" value="PROTEIN_KINASE_ATP"/>
    <property type="match status" value="1"/>
</dbReference>
<evidence type="ECO:0000256" key="3">
    <source>
        <dbReference type="ARBA" id="ARBA00022536"/>
    </source>
</evidence>
<dbReference type="FunFam" id="3.30.200.20:FF:000059">
    <property type="entry name" value="S-receptor-like serine/threonine-protein kinase"/>
    <property type="match status" value="1"/>
</dbReference>
<dbReference type="AlphaFoldDB" id="A0AAN8Z5K5"/>
<keyword evidence="13" id="KW-1015">Disulfide bond</keyword>
<keyword evidence="3" id="KW-0245">EGF-like domain</keyword>
<dbReference type="GO" id="GO:0004674">
    <property type="term" value="F:protein serine/threonine kinase activity"/>
    <property type="evidence" value="ECO:0007669"/>
    <property type="project" value="UniProtKB-KW"/>
</dbReference>
<dbReference type="Gene3D" id="1.10.510.10">
    <property type="entry name" value="Transferase(Phosphotransferase) domain 1"/>
    <property type="match status" value="1"/>
</dbReference>
<dbReference type="FunFam" id="2.90.10.10:FF:000041">
    <property type="entry name" value="Uncharacterized protein"/>
    <property type="match status" value="1"/>
</dbReference>
<dbReference type="EMBL" id="JBAMMX010000015">
    <property type="protein sequence ID" value="KAK6925696.1"/>
    <property type="molecule type" value="Genomic_DNA"/>
</dbReference>
<dbReference type="SUPFAM" id="SSF51110">
    <property type="entry name" value="alpha-D-mannose-specific plant lectins"/>
    <property type="match status" value="2"/>
</dbReference>
<sequence>MFINSSPLFQALYINLVVFANRASSEANCFESADLTLFAKMGSAFALPRLVRLMLLLLLPCSCIAQRNISLGSSITANASASIWVSSSGDFAFGFQEIGAKGFLLAVWFNKIPEKTIVWCANCENLVPGGSKVQLTVNGALVLSDPNGRQIWTAESAGTNVSYAAMLDSGNFVLANQNSVNLWESFDHPTDTILPTQPFNLGSNLVARYSEINYTNGRFLFMLRDDGNLVLSTTNYPQDSVNAPYWETNTAGSGYQLIFNQSGSIYLIAQNKTIVSNISSDTSSTRDFYHRAIVDFDGVFRHYVYPKSGGLSSQGWKNAWTVLDYVPPNICMAAPEQVGSGPCGFNSYCQIGDDQRPTCLCPLGYSYLDPQDEMNGCRQDFESQNCEGRSDDKHLFDLYEMTNTDWPFSDYEHFDGVSEDWCRAACLGDCFCAVAIFRDGNCWKKKLPLSNGRIDPRVGGKALLKIRKDNNTSTNVEENHQKDNESTLILVGSVMLGGSVSFNCCLLLTTLVVISQLRKRKVECLQRCPVVPGMNLLNFTYKELEEATDGFKEEVGRGAFATVYKGVVQFESTSLVAVKKLEKKVAEGDKGFKNEMSAIGRTNHKNLVQLLGFCNEGPHHILVYEFMSNGSMADFLFGNIRPRWYQRVQIAFGTARGLSYLHDECSTQIIHCDIKPQNILLDSSFTAKISDFGISKLLKTDQTGTMTNVRGTKGYVAPEWFRSMPITVKVDVYSFGVLLLELICCRKNFETDTQDGYPVILTDRALDCYRDRNLDLLVEDDEEAKNDIVRVEKFVMITIWCIQDDPSMRPTMKKVTQMLEGAVDIPAPPEPTSFISTL</sequence>
<keyword evidence="11" id="KW-1133">Transmembrane helix</keyword>
<evidence type="ECO:0000313" key="23">
    <source>
        <dbReference type="Proteomes" id="UP001370490"/>
    </source>
</evidence>
<keyword evidence="5" id="KW-0812">Transmembrane</keyword>
<keyword evidence="2 18" id="KW-0723">Serine/threonine-protein kinase</keyword>
<keyword evidence="6" id="KW-0732">Signal</keyword>
<proteinExistence type="inferred from homology"/>
<evidence type="ECO:0000256" key="4">
    <source>
        <dbReference type="ARBA" id="ARBA00022679"/>
    </source>
</evidence>
<dbReference type="Pfam" id="PF01453">
    <property type="entry name" value="B_lectin"/>
    <property type="match status" value="1"/>
</dbReference>
<keyword evidence="10 18" id="KW-0067">ATP-binding</keyword>
<evidence type="ECO:0000259" key="21">
    <source>
        <dbReference type="PROSITE" id="PS50927"/>
    </source>
</evidence>
<dbReference type="InterPro" id="IPR001480">
    <property type="entry name" value="Bulb-type_lectin_dom"/>
</dbReference>
<dbReference type="SUPFAM" id="SSF56112">
    <property type="entry name" value="Protein kinase-like (PK-like)"/>
    <property type="match status" value="1"/>
</dbReference>
<dbReference type="FunFam" id="2.90.10.10:FF:000013">
    <property type="entry name" value="G-type lectin S-receptor-like serine/threonine-protein kinase LECRK1"/>
    <property type="match status" value="1"/>
</dbReference>
<evidence type="ECO:0000256" key="15">
    <source>
        <dbReference type="ARBA" id="ARBA00023180"/>
    </source>
</evidence>
<dbReference type="SMART" id="SM00220">
    <property type="entry name" value="S_TKc"/>
    <property type="match status" value="1"/>
</dbReference>
<evidence type="ECO:0000256" key="19">
    <source>
        <dbReference type="PROSITE-ProRule" id="PRU10141"/>
    </source>
</evidence>
<evidence type="ECO:0000256" key="8">
    <source>
        <dbReference type="ARBA" id="ARBA00022741"/>
    </source>
</evidence>
<feature type="domain" description="Bulb-type lectin" evidence="21">
    <location>
        <begin position="68"/>
        <end position="187"/>
    </location>
</feature>
<dbReference type="PROSITE" id="PS00108">
    <property type="entry name" value="PROTEIN_KINASE_ST"/>
    <property type="match status" value="1"/>
</dbReference>
<keyword evidence="8 18" id="KW-0547">Nucleotide-binding</keyword>
<name>A0AAN8Z5K5_9MAGN</name>
<dbReference type="InterPro" id="IPR051343">
    <property type="entry name" value="G-type_lectin_kinases/EP1-like"/>
</dbReference>
<evidence type="ECO:0000256" key="14">
    <source>
        <dbReference type="ARBA" id="ARBA00023170"/>
    </source>
</evidence>
<protein>
    <recommendedName>
        <fullName evidence="18">Receptor-like serine/threonine-protein kinase</fullName>
        <ecNumber evidence="18">2.7.11.1</ecNumber>
    </recommendedName>
</protein>
<dbReference type="Gene3D" id="3.30.200.20">
    <property type="entry name" value="Phosphorylase Kinase, domain 1"/>
    <property type="match status" value="1"/>
</dbReference>
<evidence type="ECO:0000256" key="7">
    <source>
        <dbReference type="ARBA" id="ARBA00022734"/>
    </source>
</evidence>
<evidence type="ECO:0000256" key="1">
    <source>
        <dbReference type="ARBA" id="ARBA00004479"/>
    </source>
</evidence>
<dbReference type="InterPro" id="IPR000719">
    <property type="entry name" value="Prot_kinase_dom"/>
</dbReference>
<evidence type="ECO:0000256" key="2">
    <source>
        <dbReference type="ARBA" id="ARBA00022527"/>
    </source>
</evidence>
<comment type="catalytic activity">
    <reaction evidence="17 18">
        <text>L-seryl-[protein] + ATP = O-phospho-L-seryl-[protein] + ADP + H(+)</text>
        <dbReference type="Rhea" id="RHEA:17989"/>
        <dbReference type="Rhea" id="RHEA-COMP:9863"/>
        <dbReference type="Rhea" id="RHEA-COMP:11604"/>
        <dbReference type="ChEBI" id="CHEBI:15378"/>
        <dbReference type="ChEBI" id="CHEBI:29999"/>
        <dbReference type="ChEBI" id="CHEBI:30616"/>
        <dbReference type="ChEBI" id="CHEBI:83421"/>
        <dbReference type="ChEBI" id="CHEBI:456216"/>
        <dbReference type="EC" id="2.7.11.1"/>
    </reaction>
</comment>
<evidence type="ECO:0000256" key="9">
    <source>
        <dbReference type="ARBA" id="ARBA00022777"/>
    </source>
</evidence>
<dbReference type="Proteomes" id="UP001370490">
    <property type="component" value="Unassembled WGS sequence"/>
</dbReference>
<dbReference type="Pfam" id="PF00069">
    <property type="entry name" value="Pkinase"/>
    <property type="match status" value="1"/>
</dbReference>
<evidence type="ECO:0000259" key="20">
    <source>
        <dbReference type="PROSITE" id="PS50011"/>
    </source>
</evidence>
<dbReference type="PIRSF" id="PIRSF000641">
    <property type="entry name" value="SRK"/>
    <property type="match status" value="1"/>
</dbReference>
<dbReference type="PROSITE" id="PS50011">
    <property type="entry name" value="PROTEIN_KINASE_DOM"/>
    <property type="match status" value="1"/>
</dbReference>
<comment type="similarity">
    <text evidence="18">Belongs to the protein kinase superfamily. Ser/Thr protein kinase family.</text>
</comment>
<keyword evidence="7" id="KW-0430">Lectin</keyword>
<organism evidence="22 23">
    <name type="scientific">Dillenia turbinata</name>
    <dbReference type="NCBI Taxonomy" id="194707"/>
    <lineage>
        <taxon>Eukaryota</taxon>
        <taxon>Viridiplantae</taxon>
        <taxon>Streptophyta</taxon>
        <taxon>Embryophyta</taxon>
        <taxon>Tracheophyta</taxon>
        <taxon>Spermatophyta</taxon>
        <taxon>Magnoliopsida</taxon>
        <taxon>eudicotyledons</taxon>
        <taxon>Gunneridae</taxon>
        <taxon>Pentapetalae</taxon>
        <taxon>Dilleniales</taxon>
        <taxon>Dilleniaceae</taxon>
        <taxon>Dillenia</taxon>
    </lineage>
</organism>
<evidence type="ECO:0000256" key="10">
    <source>
        <dbReference type="ARBA" id="ARBA00022840"/>
    </source>
</evidence>
<keyword evidence="14" id="KW-0675">Receptor</keyword>
<reference evidence="22 23" key="1">
    <citation type="submission" date="2023-12" db="EMBL/GenBank/DDBJ databases">
        <title>A high-quality genome assembly for Dillenia turbinata (Dilleniales).</title>
        <authorList>
            <person name="Chanderbali A."/>
        </authorList>
    </citation>
    <scope>NUCLEOTIDE SEQUENCE [LARGE SCALE GENOMIC DNA]</scope>
    <source>
        <strain evidence="22">LSX21</strain>
        <tissue evidence="22">Leaf</tissue>
    </source>
</reference>
<evidence type="ECO:0000256" key="5">
    <source>
        <dbReference type="ARBA" id="ARBA00022692"/>
    </source>
</evidence>
<dbReference type="PANTHER" id="PTHR47976:SF108">
    <property type="entry name" value="G-TYPE LECTIN S-RECEPTOR-LIKE SERINE_THREONINE-PROTEIN KINASE LECRK1"/>
    <property type="match status" value="1"/>
</dbReference>
<evidence type="ECO:0000256" key="11">
    <source>
        <dbReference type="ARBA" id="ARBA00022989"/>
    </source>
</evidence>
<evidence type="ECO:0000256" key="12">
    <source>
        <dbReference type="ARBA" id="ARBA00023136"/>
    </source>
</evidence>
<dbReference type="GO" id="GO:0016020">
    <property type="term" value="C:membrane"/>
    <property type="evidence" value="ECO:0007669"/>
    <property type="project" value="UniProtKB-SubCell"/>
</dbReference>
<evidence type="ECO:0000256" key="16">
    <source>
        <dbReference type="ARBA" id="ARBA00047899"/>
    </source>
</evidence>
<dbReference type="CDD" id="cd14066">
    <property type="entry name" value="STKc_IRAK"/>
    <property type="match status" value="1"/>
</dbReference>
<dbReference type="InterPro" id="IPR036426">
    <property type="entry name" value="Bulb-type_lectin_dom_sf"/>
</dbReference>
<dbReference type="PROSITE" id="PS50927">
    <property type="entry name" value="BULB_LECTIN"/>
    <property type="match status" value="1"/>
</dbReference>
<dbReference type="CDD" id="cd01098">
    <property type="entry name" value="PAN_AP_plant"/>
    <property type="match status" value="1"/>
</dbReference>
<dbReference type="FunFam" id="1.10.510.10:FF:000237">
    <property type="entry name" value="G-type lectin S-receptor-like serine/threonine-protein kinase"/>
    <property type="match status" value="1"/>
</dbReference>
<keyword evidence="9 18" id="KW-0418">Kinase</keyword>
<keyword evidence="12" id="KW-0472">Membrane</keyword>
<dbReference type="SMART" id="SM00108">
    <property type="entry name" value="B_lectin"/>
    <property type="match status" value="1"/>
</dbReference>
<comment type="caution">
    <text evidence="22">The sequence shown here is derived from an EMBL/GenBank/DDBJ whole genome shotgun (WGS) entry which is preliminary data.</text>
</comment>
<keyword evidence="4 18" id="KW-0808">Transferase</keyword>
<evidence type="ECO:0000256" key="6">
    <source>
        <dbReference type="ARBA" id="ARBA00022729"/>
    </source>
</evidence>
<dbReference type="CDD" id="cd00028">
    <property type="entry name" value="B_lectin"/>
    <property type="match status" value="1"/>
</dbReference>
<dbReference type="Gene3D" id="2.90.10.10">
    <property type="entry name" value="Bulb-type lectin domain"/>
    <property type="match status" value="2"/>
</dbReference>
<evidence type="ECO:0000313" key="22">
    <source>
        <dbReference type="EMBL" id="KAK6925696.1"/>
    </source>
</evidence>
<evidence type="ECO:0000256" key="17">
    <source>
        <dbReference type="ARBA" id="ARBA00048679"/>
    </source>
</evidence>
<dbReference type="InterPro" id="IPR017441">
    <property type="entry name" value="Protein_kinase_ATP_BS"/>
</dbReference>
<dbReference type="InterPro" id="IPR008271">
    <property type="entry name" value="Ser/Thr_kinase_AS"/>
</dbReference>
<dbReference type="PANTHER" id="PTHR47976">
    <property type="entry name" value="G-TYPE LECTIN S-RECEPTOR-LIKE SERINE/THREONINE-PROTEIN KINASE SD2-5"/>
    <property type="match status" value="1"/>
</dbReference>
<accession>A0AAN8Z5K5</accession>
<dbReference type="GO" id="GO:0030246">
    <property type="term" value="F:carbohydrate binding"/>
    <property type="evidence" value="ECO:0007669"/>
    <property type="project" value="UniProtKB-KW"/>
</dbReference>
<dbReference type="InterPro" id="IPR011009">
    <property type="entry name" value="Kinase-like_dom_sf"/>
</dbReference>
<keyword evidence="15" id="KW-0325">Glycoprotein</keyword>
<feature type="domain" description="Protein kinase" evidence="20">
    <location>
        <begin position="549"/>
        <end position="823"/>
    </location>
</feature>
<keyword evidence="23" id="KW-1185">Reference proteome</keyword>
<comment type="catalytic activity">
    <reaction evidence="16 18">
        <text>L-threonyl-[protein] + ATP = O-phospho-L-threonyl-[protein] + ADP + H(+)</text>
        <dbReference type="Rhea" id="RHEA:46608"/>
        <dbReference type="Rhea" id="RHEA-COMP:11060"/>
        <dbReference type="Rhea" id="RHEA-COMP:11605"/>
        <dbReference type="ChEBI" id="CHEBI:15378"/>
        <dbReference type="ChEBI" id="CHEBI:30013"/>
        <dbReference type="ChEBI" id="CHEBI:30616"/>
        <dbReference type="ChEBI" id="CHEBI:61977"/>
        <dbReference type="ChEBI" id="CHEBI:456216"/>
        <dbReference type="EC" id="2.7.11.1"/>
    </reaction>
</comment>